<comment type="caution">
    <text evidence="2">The sequence shown here is derived from an EMBL/GenBank/DDBJ whole genome shotgun (WGS) entry which is preliminary data.</text>
</comment>
<protein>
    <submittedName>
        <fullName evidence="2">Uncharacterized protein</fullName>
    </submittedName>
</protein>
<feature type="region of interest" description="Disordered" evidence="1">
    <location>
        <begin position="64"/>
        <end position="86"/>
    </location>
</feature>
<reference evidence="2" key="1">
    <citation type="submission" date="2022-12" db="EMBL/GenBank/DDBJ databases">
        <title>Reference genome sequencing for broad-spectrum identification of bacterial and archaeal isolates by mass spectrometry.</title>
        <authorList>
            <person name="Sekiguchi Y."/>
            <person name="Tourlousse D.M."/>
        </authorList>
    </citation>
    <scope>NUCLEOTIDE SEQUENCE</scope>
    <source>
        <strain evidence="2">10succ1</strain>
    </source>
</reference>
<gene>
    <name evidence="2" type="ORF">PM10SUCC1_24010</name>
</gene>
<evidence type="ECO:0000313" key="3">
    <source>
        <dbReference type="Proteomes" id="UP001144471"/>
    </source>
</evidence>
<keyword evidence="3" id="KW-1185">Reference proteome</keyword>
<dbReference type="EMBL" id="BSDY01000011">
    <property type="protein sequence ID" value="GLI56887.1"/>
    <property type="molecule type" value="Genomic_DNA"/>
</dbReference>
<sequence length="86" mass="10300">MKKLLLVGMVVVGAVSYGRDHEFRTRNEFIEVQKEYAENQEMLNRATPEEYSFIVTEERRDREANMETYSEFHRDLDNMGRGHENR</sequence>
<accession>A0A9W6GM96</accession>
<proteinExistence type="predicted"/>
<evidence type="ECO:0000313" key="2">
    <source>
        <dbReference type="EMBL" id="GLI56887.1"/>
    </source>
</evidence>
<dbReference type="AlphaFoldDB" id="A0A9W6GM96"/>
<name>A0A9W6GM96_9FUSO</name>
<dbReference type="Proteomes" id="UP001144471">
    <property type="component" value="Unassembled WGS sequence"/>
</dbReference>
<dbReference type="RefSeq" id="WP_281836277.1">
    <property type="nucleotide sequence ID" value="NZ_BSDY01000011.1"/>
</dbReference>
<organism evidence="2 3">
    <name type="scientific">Propionigenium maris DSM 9537</name>
    <dbReference type="NCBI Taxonomy" id="1123000"/>
    <lineage>
        <taxon>Bacteria</taxon>
        <taxon>Fusobacteriati</taxon>
        <taxon>Fusobacteriota</taxon>
        <taxon>Fusobacteriia</taxon>
        <taxon>Fusobacteriales</taxon>
        <taxon>Fusobacteriaceae</taxon>
        <taxon>Propionigenium</taxon>
    </lineage>
</organism>
<evidence type="ECO:0000256" key="1">
    <source>
        <dbReference type="SAM" id="MobiDB-lite"/>
    </source>
</evidence>